<feature type="region of interest" description="Disordered" evidence="1">
    <location>
        <begin position="76"/>
        <end position="107"/>
    </location>
</feature>
<evidence type="ECO:0000313" key="3">
    <source>
        <dbReference type="Proteomes" id="UP001189429"/>
    </source>
</evidence>
<proteinExistence type="predicted"/>
<evidence type="ECO:0000256" key="1">
    <source>
        <dbReference type="SAM" id="MobiDB-lite"/>
    </source>
</evidence>
<feature type="non-terminal residue" evidence="2">
    <location>
        <position position="1"/>
    </location>
</feature>
<sequence>VSPVFVLTSAAMAISPELQASLEVMFEKQKNCIREVVQQEIQTAAPGLQGQISTQGAELSAFRADLQKRSERLTALETNGSTTGSTRTAHSYQSSLMSGPSVRQFHGDKSRRVTPVIDLESDPCIRFAGTFPRPLPMKTRLAHWRQMQEHYPELKDDERVTAVFHGVSQVYKLKFVNEDDARSFQTKMNDVNMEWVDFRDGKKYPLRKKRAFSGLYCDVLTKLQASRSWTGRCKLGVNGRKGVLQVVRGDDVHELEQAAQQGEGTFKLEPIYPSLLRLNITKDVIDELIAAL</sequence>
<reference evidence="2" key="1">
    <citation type="submission" date="2023-10" db="EMBL/GenBank/DDBJ databases">
        <authorList>
            <person name="Chen Y."/>
            <person name="Shah S."/>
            <person name="Dougan E. K."/>
            <person name="Thang M."/>
            <person name="Chan C."/>
        </authorList>
    </citation>
    <scope>NUCLEOTIDE SEQUENCE [LARGE SCALE GENOMIC DNA]</scope>
</reference>
<dbReference type="Proteomes" id="UP001189429">
    <property type="component" value="Unassembled WGS sequence"/>
</dbReference>
<gene>
    <name evidence="2" type="ORF">PCOR1329_LOCUS31285</name>
</gene>
<accession>A0ABN9SP82</accession>
<feature type="compositionally biased region" description="Polar residues" evidence="1">
    <location>
        <begin position="76"/>
        <end position="98"/>
    </location>
</feature>
<keyword evidence="3" id="KW-1185">Reference proteome</keyword>
<evidence type="ECO:0000313" key="2">
    <source>
        <dbReference type="EMBL" id="CAK0833666.1"/>
    </source>
</evidence>
<organism evidence="2 3">
    <name type="scientific">Prorocentrum cordatum</name>
    <dbReference type="NCBI Taxonomy" id="2364126"/>
    <lineage>
        <taxon>Eukaryota</taxon>
        <taxon>Sar</taxon>
        <taxon>Alveolata</taxon>
        <taxon>Dinophyceae</taxon>
        <taxon>Prorocentrales</taxon>
        <taxon>Prorocentraceae</taxon>
        <taxon>Prorocentrum</taxon>
    </lineage>
</organism>
<dbReference type="EMBL" id="CAUYUJ010012270">
    <property type="protein sequence ID" value="CAK0833666.1"/>
    <property type="molecule type" value="Genomic_DNA"/>
</dbReference>
<protein>
    <submittedName>
        <fullName evidence="2">Uncharacterized protein</fullName>
    </submittedName>
</protein>
<comment type="caution">
    <text evidence="2">The sequence shown here is derived from an EMBL/GenBank/DDBJ whole genome shotgun (WGS) entry which is preliminary data.</text>
</comment>
<name>A0ABN9SP82_9DINO</name>